<name>A0A0T9T690_YERAE</name>
<reference evidence="7" key="1">
    <citation type="submission" date="2015-03" db="EMBL/GenBank/DDBJ databases">
        <authorList>
            <consortium name="Pathogen Informatics"/>
        </authorList>
    </citation>
    <scope>NUCLEOTIDE SEQUENCE [LARGE SCALE GENOMIC DNA]</scope>
    <source>
        <strain evidence="7">IP27925</strain>
    </source>
</reference>
<keyword evidence="3" id="KW-0843">Virulence</keyword>
<gene>
    <name evidence="6" type="primary">sseC</name>
    <name evidence="6" type="ORF">ERS008460_00401</name>
</gene>
<feature type="domain" description="Translocator protein BipB-like C-terminal" evidence="5">
    <location>
        <begin position="98"/>
        <end position="486"/>
    </location>
</feature>
<evidence type="ECO:0000256" key="3">
    <source>
        <dbReference type="ARBA" id="ARBA00023026"/>
    </source>
</evidence>
<proteinExistence type="inferred from homology"/>
<dbReference type="Pfam" id="PF04888">
    <property type="entry name" value="SseC"/>
    <property type="match status" value="1"/>
</dbReference>
<comment type="subcellular location">
    <subcellularLocation>
        <location evidence="1">Host membrane</location>
        <topology evidence="1">Multi-pass membrane protein</topology>
    </subcellularLocation>
</comment>
<evidence type="ECO:0000259" key="5">
    <source>
        <dbReference type="Pfam" id="PF04888"/>
    </source>
</evidence>
<dbReference type="Proteomes" id="UP000040088">
    <property type="component" value="Unassembled WGS sequence"/>
</dbReference>
<evidence type="ECO:0000256" key="4">
    <source>
        <dbReference type="ARBA" id="ARBA00035640"/>
    </source>
</evidence>
<evidence type="ECO:0000256" key="1">
    <source>
        <dbReference type="ARBA" id="ARBA00004301"/>
    </source>
</evidence>
<evidence type="ECO:0000313" key="7">
    <source>
        <dbReference type="Proteomes" id="UP000040088"/>
    </source>
</evidence>
<organism evidence="6 7">
    <name type="scientific">Yersinia aleksiciae</name>
    <dbReference type="NCBI Taxonomy" id="263819"/>
    <lineage>
        <taxon>Bacteria</taxon>
        <taxon>Pseudomonadati</taxon>
        <taxon>Pseudomonadota</taxon>
        <taxon>Gammaproteobacteria</taxon>
        <taxon>Enterobacterales</taxon>
        <taxon>Yersiniaceae</taxon>
        <taxon>Yersinia</taxon>
    </lineage>
</organism>
<keyword evidence="2" id="KW-0472">Membrane</keyword>
<accession>A0A0T9T690</accession>
<dbReference type="InterPro" id="IPR006972">
    <property type="entry name" value="BipB-like_C"/>
</dbReference>
<evidence type="ECO:0000256" key="2">
    <source>
        <dbReference type="ARBA" id="ARBA00022870"/>
    </source>
</evidence>
<sequence>MSNIVTAKADTTVDWTAAMVGKTPPLSLATMPDWRAIAGLRSSEDINITSPKVTQQKAQGALDRLLVSLLPFNAKKGDDDDRLYLDRLEHIDMQLIVAMAGNLSLGVFSDLCKSIGTQMERATEVQTFLRDQRIAEYQKQIDKAIEQADKAKKAGIFGAVCDWIVGAVEVIYGAIKVAEGVLTGDPLALASGAAYLAAGTAGLVKAAAETAMLLGASKEKCQEVIDVAGKVQLGCECFAMAVDVLQAGRAINAARVVTKGAGDVLKAGTSEVLLDAIKSGAGEELEQLAEQFAKDVSKQVSSEVAMQGGEIEMVEASDMASAAAKQAIEAEMTLTRNITKSFTHAGIEKLVGETTKALVKDVLKQGATLTAEEFERQCVKAIMKKMVKQIIKDISISPLSILQQCTQGVSQINTGILSIQKAALQKEIEELIMNQDFTQFMDDWVEKNKQQQSSQLKSISQDAQETLSQLSDNIHQNGMLQTKIANSLI</sequence>
<comment type="similarity">
    <text evidence="4">Belongs to the SctE/SipB/YopB family.</text>
</comment>
<dbReference type="AlphaFoldDB" id="A0A0T9T690"/>
<dbReference type="RefSeq" id="WP_050124919.1">
    <property type="nucleotide sequence ID" value="NZ_CQEM01000001.1"/>
</dbReference>
<evidence type="ECO:0000313" key="6">
    <source>
        <dbReference type="EMBL" id="CNK62112.1"/>
    </source>
</evidence>
<dbReference type="EMBL" id="CQEM01000001">
    <property type="protein sequence ID" value="CNK62112.1"/>
    <property type="molecule type" value="Genomic_DNA"/>
</dbReference>
<keyword evidence="2" id="KW-1043">Host membrane</keyword>
<dbReference type="GO" id="GO:0033644">
    <property type="term" value="C:host cell membrane"/>
    <property type="evidence" value="ECO:0007669"/>
    <property type="project" value="UniProtKB-SubCell"/>
</dbReference>
<protein>
    <submittedName>
        <fullName evidence="6">Secretion system effector protein SseC</fullName>
    </submittedName>
</protein>